<sequence>MLFSGALFGLWSFKVVGYDRFAGTPTYDINGVVGADSGPTCPTDKRYVNEDPKGLRDDVLEAYQKLKAKAAEQNVTLCLQDGKRSTRQQQAQYDDYVKRYGTEELARKYVLPPDQSNHVKGFAVDIQPLSAAGWVERSAGAHGWCRRYENEPWHFEYDPAYSKGCPALLPHA</sequence>
<name>A0ABS4TB43_9PSEU</name>
<dbReference type="RefSeq" id="WP_307855013.1">
    <property type="nucleotide sequence ID" value="NZ_JAGINW010000001.1"/>
</dbReference>
<proteinExistence type="predicted"/>
<dbReference type="Proteomes" id="UP001519332">
    <property type="component" value="Unassembled WGS sequence"/>
</dbReference>
<dbReference type="InterPro" id="IPR003709">
    <property type="entry name" value="VanY-like_core_dom"/>
</dbReference>
<dbReference type="PANTHER" id="PTHR34385">
    <property type="entry name" value="D-ALANYL-D-ALANINE CARBOXYPEPTIDASE"/>
    <property type="match status" value="1"/>
</dbReference>
<protein>
    <submittedName>
        <fullName evidence="2">LAS superfamily LD-carboxypeptidase LdcB</fullName>
    </submittedName>
</protein>
<dbReference type="InterPro" id="IPR009045">
    <property type="entry name" value="Zn_M74/Hedgehog-like"/>
</dbReference>
<dbReference type="InterPro" id="IPR052179">
    <property type="entry name" value="DD-CPase-like"/>
</dbReference>
<keyword evidence="3" id="KW-1185">Reference proteome</keyword>
<reference evidence="2 3" key="1">
    <citation type="submission" date="2021-03" db="EMBL/GenBank/DDBJ databases">
        <title>Sequencing the genomes of 1000 actinobacteria strains.</title>
        <authorList>
            <person name="Klenk H.-P."/>
        </authorList>
    </citation>
    <scope>NUCLEOTIDE SEQUENCE [LARGE SCALE GENOMIC DNA]</scope>
    <source>
        <strain evidence="2 3">DSM 46670</strain>
    </source>
</reference>
<gene>
    <name evidence="2" type="ORF">JOF56_002016</name>
</gene>
<dbReference type="Pfam" id="PF02557">
    <property type="entry name" value="VanY"/>
    <property type="match status" value="1"/>
</dbReference>
<evidence type="ECO:0000259" key="1">
    <source>
        <dbReference type="Pfam" id="PF02557"/>
    </source>
</evidence>
<accession>A0ABS4TB43</accession>
<evidence type="ECO:0000313" key="3">
    <source>
        <dbReference type="Proteomes" id="UP001519332"/>
    </source>
</evidence>
<organism evidence="2 3">
    <name type="scientific">Kibdelosporangium banguiense</name>
    <dbReference type="NCBI Taxonomy" id="1365924"/>
    <lineage>
        <taxon>Bacteria</taxon>
        <taxon>Bacillati</taxon>
        <taxon>Actinomycetota</taxon>
        <taxon>Actinomycetes</taxon>
        <taxon>Pseudonocardiales</taxon>
        <taxon>Pseudonocardiaceae</taxon>
        <taxon>Kibdelosporangium</taxon>
    </lineage>
</organism>
<dbReference type="PANTHER" id="PTHR34385:SF1">
    <property type="entry name" value="PEPTIDOGLYCAN L-ALANYL-D-GLUTAMATE ENDOPEPTIDASE CWLK"/>
    <property type="match status" value="1"/>
</dbReference>
<dbReference type="SUPFAM" id="SSF55166">
    <property type="entry name" value="Hedgehog/DD-peptidase"/>
    <property type="match status" value="1"/>
</dbReference>
<feature type="domain" description="D-alanyl-D-alanine carboxypeptidase-like core" evidence="1">
    <location>
        <begin position="55"/>
        <end position="158"/>
    </location>
</feature>
<evidence type="ECO:0000313" key="2">
    <source>
        <dbReference type="EMBL" id="MBP2321631.1"/>
    </source>
</evidence>
<dbReference type="EMBL" id="JAGINW010000001">
    <property type="protein sequence ID" value="MBP2321631.1"/>
    <property type="molecule type" value="Genomic_DNA"/>
</dbReference>
<dbReference type="Gene3D" id="3.30.1380.10">
    <property type="match status" value="1"/>
</dbReference>
<comment type="caution">
    <text evidence="2">The sequence shown here is derived from an EMBL/GenBank/DDBJ whole genome shotgun (WGS) entry which is preliminary data.</text>
</comment>